<dbReference type="GO" id="GO:0030428">
    <property type="term" value="C:cell septum"/>
    <property type="evidence" value="ECO:0007669"/>
    <property type="project" value="TreeGrafter"/>
</dbReference>
<evidence type="ECO:0000256" key="2">
    <source>
        <dbReference type="ARBA" id="ARBA00010074"/>
    </source>
</evidence>
<sequence length="100" mass="11320">MSEAKPVSVTIMDKEYLIACEEGEKEQLHAAVKMLNQKCTEVRNSGSVIGTERIAVMAALHMAHELIDHENRNKDYTSKVDDDVRRLRQKIEEALNRAPA</sequence>
<dbReference type="Pfam" id="PF05164">
    <property type="entry name" value="ZapA"/>
    <property type="match status" value="1"/>
</dbReference>
<comment type="caution">
    <text evidence="12">The sequence shown here is derived from an EMBL/GenBank/DDBJ whole genome shotgun (WGS) entry which is preliminary data.</text>
</comment>
<dbReference type="InterPro" id="IPR036192">
    <property type="entry name" value="Cell_div_ZapA-like_sf"/>
</dbReference>
<comment type="subcellular location">
    <subcellularLocation>
        <location evidence="1">Cytoplasm</location>
    </subcellularLocation>
</comment>
<dbReference type="PANTHER" id="PTHR34981">
    <property type="entry name" value="CELL DIVISION PROTEIN ZAPA"/>
    <property type="match status" value="1"/>
</dbReference>
<dbReference type="InterPro" id="IPR042233">
    <property type="entry name" value="Cell_div_ZapA_N"/>
</dbReference>
<proteinExistence type="inferred from homology"/>
<gene>
    <name evidence="12" type="ORF">J2T55_002043</name>
</gene>
<dbReference type="SUPFAM" id="SSF102829">
    <property type="entry name" value="Cell division protein ZapA-like"/>
    <property type="match status" value="1"/>
</dbReference>
<evidence type="ECO:0000256" key="4">
    <source>
        <dbReference type="ARBA" id="ARBA00022490"/>
    </source>
</evidence>
<keyword evidence="8" id="KW-0131">Cell cycle</keyword>
<keyword evidence="7" id="KW-0717">Septation</keyword>
<evidence type="ECO:0000256" key="6">
    <source>
        <dbReference type="ARBA" id="ARBA00023054"/>
    </source>
</evidence>
<dbReference type="GO" id="GO:0000917">
    <property type="term" value="P:division septum assembly"/>
    <property type="evidence" value="ECO:0007669"/>
    <property type="project" value="UniProtKB-KW"/>
</dbReference>
<dbReference type="EMBL" id="JANUCT010000014">
    <property type="protein sequence ID" value="MCS3904011.1"/>
    <property type="molecule type" value="Genomic_DNA"/>
</dbReference>
<reference evidence="12" key="1">
    <citation type="submission" date="2022-08" db="EMBL/GenBank/DDBJ databases">
        <title>Genomic Encyclopedia of Type Strains, Phase III (KMG-III): the genomes of soil and plant-associated and newly described type strains.</title>
        <authorList>
            <person name="Whitman W."/>
        </authorList>
    </citation>
    <scope>NUCLEOTIDE SEQUENCE</scope>
    <source>
        <strain evidence="12">HMT 1</strain>
    </source>
</reference>
<evidence type="ECO:0000256" key="3">
    <source>
        <dbReference type="ARBA" id="ARBA00015195"/>
    </source>
</evidence>
<comment type="function">
    <text evidence="9">Activator of cell division through the inhibition of FtsZ GTPase activity, therefore promoting FtsZ assembly into bundles of protofilaments necessary for the formation of the division Z ring. It is recruited early at mid-cell but it is not essential for cell division.</text>
</comment>
<evidence type="ECO:0000256" key="7">
    <source>
        <dbReference type="ARBA" id="ARBA00023210"/>
    </source>
</evidence>
<accession>A0AAE3HKI6</accession>
<keyword evidence="13" id="KW-1185">Reference proteome</keyword>
<keyword evidence="6" id="KW-0175">Coiled coil</keyword>
<dbReference type="AlphaFoldDB" id="A0AAE3HKI6"/>
<keyword evidence="4" id="KW-0963">Cytoplasm</keyword>
<organism evidence="12 13">
    <name type="scientific">Methylohalomonas lacus</name>
    <dbReference type="NCBI Taxonomy" id="398773"/>
    <lineage>
        <taxon>Bacteria</taxon>
        <taxon>Pseudomonadati</taxon>
        <taxon>Pseudomonadota</taxon>
        <taxon>Gammaproteobacteria</taxon>
        <taxon>Methylohalomonadales</taxon>
        <taxon>Methylohalomonadaceae</taxon>
        <taxon>Methylohalomonas</taxon>
    </lineage>
</organism>
<evidence type="ECO:0000256" key="9">
    <source>
        <dbReference type="ARBA" id="ARBA00024910"/>
    </source>
</evidence>
<evidence type="ECO:0000256" key="5">
    <source>
        <dbReference type="ARBA" id="ARBA00022618"/>
    </source>
</evidence>
<evidence type="ECO:0000313" key="13">
    <source>
        <dbReference type="Proteomes" id="UP001204445"/>
    </source>
</evidence>
<dbReference type="Gene3D" id="3.30.160.880">
    <property type="entry name" value="Cell division protein ZapA protomer, N-terminal domain"/>
    <property type="match status" value="1"/>
</dbReference>
<name>A0AAE3HKI6_9GAMM</name>
<dbReference type="GO" id="GO:0000921">
    <property type="term" value="P:septin ring assembly"/>
    <property type="evidence" value="ECO:0007669"/>
    <property type="project" value="TreeGrafter"/>
</dbReference>
<evidence type="ECO:0000256" key="10">
    <source>
        <dbReference type="ARBA" id="ARBA00026068"/>
    </source>
</evidence>
<evidence type="ECO:0000313" key="12">
    <source>
        <dbReference type="EMBL" id="MCS3904011.1"/>
    </source>
</evidence>
<dbReference type="GO" id="GO:0043093">
    <property type="term" value="P:FtsZ-dependent cytokinesis"/>
    <property type="evidence" value="ECO:0007669"/>
    <property type="project" value="TreeGrafter"/>
</dbReference>
<evidence type="ECO:0000256" key="11">
    <source>
        <dbReference type="ARBA" id="ARBA00033158"/>
    </source>
</evidence>
<dbReference type="GO" id="GO:0005829">
    <property type="term" value="C:cytosol"/>
    <property type="evidence" value="ECO:0007669"/>
    <property type="project" value="TreeGrafter"/>
</dbReference>
<dbReference type="InterPro" id="IPR007838">
    <property type="entry name" value="Cell_div_ZapA-like"/>
</dbReference>
<dbReference type="RefSeq" id="WP_259056022.1">
    <property type="nucleotide sequence ID" value="NZ_JANUCT010000014.1"/>
</dbReference>
<protein>
    <recommendedName>
        <fullName evidence="3">Cell division protein ZapA</fullName>
    </recommendedName>
    <alternativeName>
        <fullName evidence="11">Z ring-associated protein ZapA</fullName>
    </alternativeName>
</protein>
<dbReference type="GO" id="GO:0032153">
    <property type="term" value="C:cell division site"/>
    <property type="evidence" value="ECO:0007669"/>
    <property type="project" value="TreeGrafter"/>
</dbReference>
<dbReference type="Proteomes" id="UP001204445">
    <property type="component" value="Unassembled WGS sequence"/>
</dbReference>
<comment type="subunit">
    <text evidence="10">Homodimer. Interacts with FtsZ.</text>
</comment>
<evidence type="ECO:0000256" key="1">
    <source>
        <dbReference type="ARBA" id="ARBA00004496"/>
    </source>
</evidence>
<evidence type="ECO:0000256" key="8">
    <source>
        <dbReference type="ARBA" id="ARBA00023306"/>
    </source>
</evidence>
<comment type="similarity">
    <text evidence="2">Belongs to the ZapA family. Type 1 subfamily.</text>
</comment>
<dbReference type="PANTHER" id="PTHR34981:SF1">
    <property type="entry name" value="CELL DIVISION PROTEIN ZAPA"/>
    <property type="match status" value="1"/>
</dbReference>
<keyword evidence="5 12" id="KW-0132">Cell division</keyword>
<dbReference type="Gene3D" id="1.20.5.50">
    <property type="match status" value="1"/>
</dbReference>